<feature type="transmembrane region" description="Helical" evidence="7">
    <location>
        <begin position="451"/>
        <end position="468"/>
    </location>
</feature>
<feature type="transmembrane region" description="Helical" evidence="7">
    <location>
        <begin position="249"/>
        <end position="266"/>
    </location>
</feature>
<evidence type="ECO:0000313" key="10">
    <source>
        <dbReference type="Proteomes" id="UP000193642"/>
    </source>
</evidence>
<evidence type="ECO:0000256" key="2">
    <source>
        <dbReference type="ARBA" id="ARBA00022448"/>
    </source>
</evidence>
<feature type="transmembrane region" description="Helical" evidence="7">
    <location>
        <begin position="532"/>
        <end position="550"/>
    </location>
</feature>
<dbReference type="PANTHER" id="PTHR23501">
    <property type="entry name" value="MAJOR FACILITATOR SUPERFAMILY"/>
    <property type="match status" value="1"/>
</dbReference>
<reference evidence="9 10" key="1">
    <citation type="submission" date="2016-07" db="EMBL/GenBank/DDBJ databases">
        <title>Pervasive Adenine N6-methylation of Active Genes in Fungi.</title>
        <authorList>
            <consortium name="DOE Joint Genome Institute"/>
            <person name="Mondo S.J."/>
            <person name="Dannebaum R.O."/>
            <person name="Kuo R.C."/>
            <person name="Labutti K."/>
            <person name="Haridas S."/>
            <person name="Kuo A."/>
            <person name="Salamov A."/>
            <person name="Ahrendt S.R."/>
            <person name="Lipzen A."/>
            <person name="Sullivan W."/>
            <person name="Andreopoulos W.B."/>
            <person name="Clum A."/>
            <person name="Lindquist E."/>
            <person name="Daum C."/>
            <person name="Ramamoorthy G.K."/>
            <person name="Gryganskyi A."/>
            <person name="Culley D."/>
            <person name="Magnuson J.K."/>
            <person name="James T.Y."/>
            <person name="O'Malley M.A."/>
            <person name="Stajich J.E."/>
            <person name="Spatafora J.W."/>
            <person name="Visel A."/>
            <person name="Grigoriev I.V."/>
        </authorList>
    </citation>
    <scope>NUCLEOTIDE SEQUENCE [LARGE SCALE GENOMIC DNA]</scope>
    <source>
        <strain evidence="9 10">JEL800</strain>
    </source>
</reference>
<evidence type="ECO:0000256" key="3">
    <source>
        <dbReference type="ARBA" id="ARBA00022475"/>
    </source>
</evidence>
<dbReference type="InterPro" id="IPR011701">
    <property type="entry name" value="MFS"/>
</dbReference>
<sequence length="566" mass="59916">MSASASSEALVTEDSFLTATTAAIESKEQDASPLGISDDVKEDQPAVVLSNFQFFLVFVGLALAVFVVSLDMTIISVALQVIASEFDSLNQINWVGTAYFLTSTAFIPVYGQLSDVFGRKSVFLLAITIFEIGSLLCGVSTSMNMLIASRGIAGLGGSGIFSLTMIIIGDLTTARDRGKYLGLIGSTYGLASIIGPLMGGAFVDNIGWRWVFYINLPLGAVTILAVVVFLRLGTTKQGSLLESLKKIDWLGAFLLVTFVIALLIPIQGGGSLYAWDSATVISLFVVGVVLFAAFVYVEGWVATNPLLPFVLLKNRYASATFITSAFVGAAFFILVFYVPLWFQIVLGSSATDAGVHTLPLMMGMVVSSIGSGAAASITGYFYPYLPVGAVMTALGSGLIVSMDENAAVWKQVIYLLICGLGVGMSFQMCMVSSQVSVGPELLAVSVSTNNFIQTMGLAVGVAICSALFNHNLPININDALASYNATLKFLDGSDTAAVFSNPAVLHNTLLIADGSVLQQALVHGYLQTLSKLFWLPVGFAGAWLITSSFVKKERIQDGQKIEMGAA</sequence>
<dbReference type="SUPFAM" id="SSF103473">
    <property type="entry name" value="MFS general substrate transporter"/>
    <property type="match status" value="1"/>
</dbReference>
<proteinExistence type="predicted"/>
<feature type="transmembrane region" description="Helical" evidence="7">
    <location>
        <begin position="318"/>
        <end position="342"/>
    </location>
</feature>
<dbReference type="Proteomes" id="UP000193642">
    <property type="component" value="Unassembled WGS sequence"/>
</dbReference>
<dbReference type="CDD" id="cd17502">
    <property type="entry name" value="MFS_Azr1_MDR_like"/>
    <property type="match status" value="1"/>
</dbReference>
<evidence type="ECO:0000256" key="5">
    <source>
        <dbReference type="ARBA" id="ARBA00022989"/>
    </source>
</evidence>
<name>A0A1Y2D0N2_9FUNG</name>
<feature type="transmembrane region" description="Helical" evidence="7">
    <location>
        <begin position="147"/>
        <end position="168"/>
    </location>
</feature>
<feature type="transmembrane region" description="Helical" evidence="7">
    <location>
        <begin position="180"/>
        <end position="198"/>
    </location>
</feature>
<keyword evidence="10" id="KW-1185">Reference proteome</keyword>
<dbReference type="PROSITE" id="PS50850">
    <property type="entry name" value="MFS"/>
    <property type="match status" value="1"/>
</dbReference>
<gene>
    <name evidence="9" type="ORF">BCR33DRAFT_711930</name>
</gene>
<dbReference type="InterPro" id="IPR020846">
    <property type="entry name" value="MFS_dom"/>
</dbReference>
<dbReference type="Gene3D" id="1.20.1250.20">
    <property type="entry name" value="MFS general substrate transporter like domains"/>
    <property type="match status" value="1"/>
</dbReference>
<evidence type="ECO:0000256" key="6">
    <source>
        <dbReference type="ARBA" id="ARBA00023136"/>
    </source>
</evidence>
<evidence type="ECO:0000256" key="1">
    <source>
        <dbReference type="ARBA" id="ARBA00004651"/>
    </source>
</evidence>
<dbReference type="AlphaFoldDB" id="A0A1Y2D0N2"/>
<keyword evidence="2" id="KW-0813">Transport</keyword>
<organism evidence="9 10">
    <name type="scientific">Rhizoclosmatium globosum</name>
    <dbReference type="NCBI Taxonomy" id="329046"/>
    <lineage>
        <taxon>Eukaryota</taxon>
        <taxon>Fungi</taxon>
        <taxon>Fungi incertae sedis</taxon>
        <taxon>Chytridiomycota</taxon>
        <taxon>Chytridiomycota incertae sedis</taxon>
        <taxon>Chytridiomycetes</taxon>
        <taxon>Chytridiales</taxon>
        <taxon>Chytriomycetaceae</taxon>
        <taxon>Rhizoclosmatium</taxon>
    </lineage>
</organism>
<comment type="subcellular location">
    <subcellularLocation>
        <location evidence="1">Cell membrane</location>
        <topology evidence="1">Multi-pass membrane protein</topology>
    </subcellularLocation>
</comment>
<dbReference type="EMBL" id="MCGO01000003">
    <property type="protein sequence ID" value="ORY52686.1"/>
    <property type="molecule type" value="Genomic_DNA"/>
</dbReference>
<protein>
    <submittedName>
        <fullName evidence="9">MFS general substrate transporter</fullName>
    </submittedName>
</protein>
<evidence type="ECO:0000313" key="9">
    <source>
        <dbReference type="EMBL" id="ORY52686.1"/>
    </source>
</evidence>
<keyword evidence="6 7" id="KW-0472">Membrane</keyword>
<feature type="transmembrane region" description="Helical" evidence="7">
    <location>
        <begin position="210"/>
        <end position="229"/>
    </location>
</feature>
<comment type="caution">
    <text evidence="9">The sequence shown here is derived from an EMBL/GenBank/DDBJ whole genome shotgun (WGS) entry which is preliminary data.</text>
</comment>
<feature type="transmembrane region" description="Helical" evidence="7">
    <location>
        <begin position="91"/>
        <end position="110"/>
    </location>
</feature>
<evidence type="ECO:0000256" key="4">
    <source>
        <dbReference type="ARBA" id="ARBA00022692"/>
    </source>
</evidence>
<dbReference type="GO" id="GO:0005886">
    <property type="term" value="C:plasma membrane"/>
    <property type="evidence" value="ECO:0007669"/>
    <property type="project" value="UniProtKB-SubCell"/>
</dbReference>
<dbReference type="OrthoDB" id="2147446at2759"/>
<evidence type="ECO:0000256" key="7">
    <source>
        <dbReference type="SAM" id="Phobius"/>
    </source>
</evidence>
<dbReference type="PANTHER" id="PTHR23501:SF198">
    <property type="entry name" value="AZOLE RESISTANCE PROTEIN 1-RELATED"/>
    <property type="match status" value="1"/>
</dbReference>
<dbReference type="FunFam" id="1.20.1720.10:FF:000004">
    <property type="entry name" value="EmrB/QacA family drug resistance transporter"/>
    <property type="match status" value="1"/>
</dbReference>
<dbReference type="STRING" id="329046.A0A1Y2D0N2"/>
<dbReference type="Gene3D" id="1.20.1720.10">
    <property type="entry name" value="Multidrug resistance protein D"/>
    <property type="match status" value="1"/>
</dbReference>
<keyword evidence="5 7" id="KW-1133">Transmembrane helix</keyword>
<dbReference type="PRINTS" id="PR01036">
    <property type="entry name" value="TCRTETB"/>
</dbReference>
<feature type="transmembrane region" description="Helical" evidence="7">
    <location>
        <begin position="272"/>
        <end position="297"/>
    </location>
</feature>
<accession>A0A1Y2D0N2</accession>
<keyword evidence="3" id="KW-1003">Cell membrane</keyword>
<dbReference type="InterPro" id="IPR036259">
    <property type="entry name" value="MFS_trans_sf"/>
</dbReference>
<feature type="transmembrane region" description="Helical" evidence="7">
    <location>
        <begin position="122"/>
        <end position="141"/>
    </location>
</feature>
<feature type="transmembrane region" description="Helical" evidence="7">
    <location>
        <begin position="354"/>
        <end position="374"/>
    </location>
</feature>
<feature type="domain" description="Major facilitator superfamily (MFS) profile" evidence="8">
    <location>
        <begin position="57"/>
        <end position="531"/>
    </location>
</feature>
<dbReference type="GO" id="GO:0022857">
    <property type="term" value="F:transmembrane transporter activity"/>
    <property type="evidence" value="ECO:0007669"/>
    <property type="project" value="InterPro"/>
</dbReference>
<feature type="transmembrane region" description="Helical" evidence="7">
    <location>
        <begin position="412"/>
        <end position="431"/>
    </location>
</feature>
<keyword evidence="4 7" id="KW-0812">Transmembrane</keyword>
<feature type="transmembrane region" description="Helical" evidence="7">
    <location>
        <begin position="381"/>
        <end position="400"/>
    </location>
</feature>
<evidence type="ECO:0000259" key="8">
    <source>
        <dbReference type="PROSITE" id="PS50850"/>
    </source>
</evidence>
<feature type="transmembrane region" description="Helical" evidence="7">
    <location>
        <begin position="54"/>
        <end position="79"/>
    </location>
</feature>
<dbReference type="Pfam" id="PF07690">
    <property type="entry name" value="MFS_1"/>
    <property type="match status" value="1"/>
</dbReference>